<comment type="caution">
    <text evidence="1">The sequence shown here is derived from an EMBL/GenBank/DDBJ whole genome shotgun (WGS) entry which is preliminary data.</text>
</comment>
<gene>
    <name evidence="1" type="ORF">WG901_16210</name>
</gene>
<keyword evidence="2" id="KW-1185">Reference proteome</keyword>
<reference evidence="1 2" key="1">
    <citation type="submission" date="2024-03" db="EMBL/GenBank/DDBJ databases">
        <authorList>
            <person name="Jo J.-H."/>
        </authorList>
    </citation>
    <scope>NUCLEOTIDE SEQUENCE [LARGE SCALE GENOMIC DNA]</scope>
    <source>
        <strain evidence="1 2">PS1R-30</strain>
    </source>
</reference>
<protein>
    <submittedName>
        <fullName evidence="1">DUF2478 domain-containing protein</fullName>
    </submittedName>
</protein>
<evidence type="ECO:0000313" key="2">
    <source>
        <dbReference type="Proteomes" id="UP001361239"/>
    </source>
</evidence>
<proteinExistence type="predicted"/>
<organism evidence="1 2">
    <name type="scientific">Novosphingobium anseongense</name>
    <dbReference type="NCBI Taxonomy" id="3133436"/>
    <lineage>
        <taxon>Bacteria</taxon>
        <taxon>Pseudomonadati</taxon>
        <taxon>Pseudomonadota</taxon>
        <taxon>Alphaproteobacteria</taxon>
        <taxon>Sphingomonadales</taxon>
        <taxon>Sphingomonadaceae</taxon>
        <taxon>Novosphingobium</taxon>
    </lineage>
</organism>
<dbReference type="InterPro" id="IPR018912">
    <property type="entry name" value="DUF2478"/>
</dbReference>
<accession>A0ABU8RZ14</accession>
<name>A0ABU8RZ14_9SPHN</name>
<evidence type="ECO:0000313" key="1">
    <source>
        <dbReference type="EMBL" id="MEJ5978198.1"/>
    </source>
</evidence>
<dbReference type="Proteomes" id="UP001361239">
    <property type="component" value="Unassembled WGS sequence"/>
</dbReference>
<sequence>MTEGLEMDETIKPIAIVQGAGSEDIQRLLAEFVARHREGARIVGLIEDGGEGRDRQCGPGTLLSLADGNRYAMFQDLGAGSAACAFDPEGVVFAAESVARQIAQGCDLVVLNKFGKYEAENRSGLVSAFQAAIVAEVPVLTSVSPRQAAAWDAFAAPFYTTLAPEAAALDIWWQEQRARV</sequence>
<dbReference type="RefSeq" id="WP_339588135.1">
    <property type="nucleotide sequence ID" value="NZ_JBBHJZ010000003.1"/>
</dbReference>
<dbReference type="EMBL" id="JBBHJZ010000003">
    <property type="protein sequence ID" value="MEJ5978198.1"/>
    <property type="molecule type" value="Genomic_DNA"/>
</dbReference>
<dbReference type="Pfam" id="PF10649">
    <property type="entry name" value="DUF2478"/>
    <property type="match status" value="1"/>
</dbReference>